<accession>A0ABR5A3K5</accession>
<name>A0ABR5A3K5_9BACL</name>
<keyword evidence="2" id="KW-1185">Reference proteome</keyword>
<evidence type="ECO:0000313" key="2">
    <source>
        <dbReference type="Proteomes" id="UP000054526"/>
    </source>
</evidence>
<evidence type="ECO:0000313" key="1">
    <source>
        <dbReference type="EMBL" id="KIL35634.1"/>
    </source>
</evidence>
<gene>
    <name evidence="1" type="ORF">SD71_12070</name>
</gene>
<dbReference type="EMBL" id="JXAL01000017">
    <property type="protein sequence ID" value="KIL35634.1"/>
    <property type="molecule type" value="Genomic_DNA"/>
</dbReference>
<dbReference type="Proteomes" id="UP000054526">
    <property type="component" value="Unassembled WGS sequence"/>
</dbReference>
<comment type="caution">
    <text evidence="1">The sequence shown here is derived from an EMBL/GenBank/DDBJ whole genome shotgun (WGS) entry which is preliminary data.</text>
</comment>
<organism evidence="1 2">
    <name type="scientific">Cohnella kolymensis</name>
    <dbReference type="NCBI Taxonomy" id="1590652"/>
    <lineage>
        <taxon>Bacteria</taxon>
        <taxon>Bacillati</taxon>
        <taxon>Bacillota</taxon>
        <taxon>Bacilli</taxon>
        <taxon>Bacillales</taxon>
        <taxon>Paenibacillaceae</taxon>
        <taxon>Cohnella</taxon>
    </lineage>
</organism>
<reference evidence="1 2" key="1">
    <citation type="submission" date="2014-12" db="EMBL/GenBank/DDBJ databases">
        <title>Draft genome sequence of Cohnella kolymensis strain B-2846.</title>
        <authorList>
            <person name="Karlyshev A.V."/>
            <person name="Kudryashova E.B."/>
        </authorList>
    </citation>
    <scope>NUCLEOTIDE SEQUENCE [LARGE SCALE GENOMIC DNA]</scope>
    <source>
        <strain evidence="1 2">VKM B-2846</strain>
    </source>
</reference>
<proteinExistence type="predicted"/>
<sequence>MSMGKGLIHIQTTNELQDVSVVRYMFLSWGKLYTNVHYIGENDPYMTTSLSAAHRIIEKMYC</sequence>
<protein>
    <submittedName>
        <fullName evidence="1">Uncharacterized protein</fullName>
    </submittedName>
</protein>